<keyword evidence="4 7" id="KW-0812">Transmembrane</keyword>
<protein>
    <submittedName>
        <fullName evidence="9">DMT family transporter</fullName>
    </submittedName>
</protein>
<dbReference type="EMBL" id="VLXZ01000001">
    <property type="protein sequence ID" value="TSB48306.1"/>
    <property type="molecule type" value="Genomic_DNA"/>
</dbReference>
<keyword evidence="5 7" id="KW-1133">Transmembrane helix</keyword>
<dbReference type="InterPro" id="IPR037185">
    <property type="entry name" value="EmrE-like"/>
</dbReference>
<evidence type="ECO:0000256" key="7">
    <source>
        <dbReference type="SAM" id="Phobius"/>
    </source>
</evidence>
<comment type="subcellular location">
    <subcellularLocation>
        <location evidence="1">Cell membrane</location>
        <topology evidence="1">Multi-pass membrane protein</topology>
    </subcellularLocation>
</comment>
<comment type="similarity">
    <text evidence="2">Belongs to the EamA transporter family.</text>
</comment>
<proteinExistence type="inferred from homology"/>
<feature type="transmembrane region" description="Helical" evidence="7">
    <location>
        <begin position="72"/>
        <end position="96"/>
    </location>
</feature>
<evidence type="ECO:0000256" key="4">
    <source>
        <dbReference type="ARBA" id="ARBA00022692"/>
    </source>
</evidence>
<accession>A0A554A3R4</accession>
<dbReference type="OrthoDB" id="6212796at2"/>
<dbReference type="SUPFAM" id="SSF103481">
    <property type="entry name" value="Multidrug resistance efflux transporter EmrE"/>
    <property type="match status" value="2"/>
</dbReference>
<dbReference type="RefSeq" id="WP_143846651.1">
    <property type="nucleotide sequence ID" value="NZ_VLXZ01000001.1"/>
</dbReference>
<feature type="transmembrane region" description="Helical" evidence="7">
    <location>
        <begin position="38"/>
        <end position="60"/>
    </location>
</feature>
<feature type="transmembrane region" description="Helical" evidence="7">
    <location>
        <begin position="128"/>
        <end position="151"/>
    </location>
</feature>
<evidence type="ECO:0000313" key="9">
    <source>
        <dbReference type="EMBL" id="TSB48306.1"/>
    </source>
</evidence>
<comment type="caution">
    <text evidence="9">The sequence shown here is derived from an EMBL/GenBank/DDBJ whole genome shotgun (WGS) entry which is preliminary data.</text>
</comment>
<sequence>MVGTTLKSKNTFWLIVIGAAFWGINPLFRVMLLDTLTSAQIVFIEHLLLAFIAVPIIWINRHELKGLKKSHIGALLFISWGGSALATLLFTAGLTYGNINAVLLLQKMQPLFAIILARFLLKEMLPKHFATLVSVALIGTYFLTFGFSFPIGHVGEVIQMGSLLSLAAAALWGGSTVMGRILLKQMKFETVTSLRFVLAIPFITAVMLIQNAVWNIPADSTAFTLIGINLLLSALLPGLFSMLLYYKGLTNTKASVATLAELSFPMTGMVVNWFVFQESVTIAQFTGFVLIWVVLFTISKQKEIIAPIAKEQAPILSKTS</sequence>
<feature type="transmembrane region" description="Helical" evidence="7">
    <location>
        <begin position="282"/>
        <end position="298"/>
    </location>
</feature>
<feature type="domain" description="EamA" evidence="8">
    <location>
        <begin position="160"/>
        <end position="298"/>
    </location>
</feature>
<feature type="transmembrane region" description="Helical" evidence="7">
    <location>
        <begin position="258"/>
        <end position="276"/>
    </location>
</feature>
<keyword evidence="3" id="KW-1003">Cell membrane</keyword>
<reference evidence="9 10" key="1">
    <citation type="submission" date="2019-07" db="EMBL/GenBank/DDBJ databases">
        <authorList>
            <person name="Park Y.J."/>
            <person name="Jeong S.E."/>
            <person name="Jung H.S."/>
        </authorList>
    </citation>
    <scope>NUCLEOTIDE SEQUENCE [LARGE SCALE GENOMIC DNA]</scope>
    <source>
        <strain evidence="10">P16(2019)</strain>
    </source>
</reference>
<dbReference type="PANTHER" id="PTHR32322:SF18">
    <property type="entry name" value="S-ADENOSYLMETHIONINE_S-ADENOSYLHOMOCYSTEINE TRANSPORTER"/>
    <property type="match status" value="1"/>
</dbReference>
<dbReference type="GO" id="GO:0005886">
    <property type="term" value="C:plasma membrane"/>
    <property type="evidence" value="ECO:0007669"/>
    <property type="project" value="UniProtKB-SubCell"/>
</dbReference>
<evidence type="ECO:0000256" key="3">
    <source>
        <dbReference type="ARBA" id="ARBA00022475"/>
    </source>
</evidence>
<dbReference type="Pfam" id="PF00892">
    <property type="entry name" value="EamA"/>
    <property type="match status" value="2"/>
</dbReference>
<keyword evidence="6 7" id="KW-0472">Membrane</keyword>
<dbReference type="PANTHER" id="PTHR32322">
    <property type="entry name" value="INNER MEMBRANE TRANSPORTER"/>
    <property type="match status" value="1"/>
</dbReference>
<name>A0A554A3R4_9BACI</name>
<feature type="transmembrane region" description="Helical" evidence="7">
    <location>
        <begin position="222"/>
        <end position="246"/>
    </location>
</feature>
<evidence type="ECO:0000256" key="2">
    <source>
        <dbReference type="ARBA" id="ARBA00007362"/>
    </source>
</evidence>
<feature type="domain" description="EamA" evidence="8">
    <location>
        <begin position="13"/>
        <end position="144"/>
    </location>
</feature>
<dbReference type="Proteomes" id="UP000318521">
    <property type="component" value="Unassembled WGS sequence"/>
</dbReference>
<evidence type="ECO:0000313" key="10">
    <source>
        <dbReference type="Proteomes" id="UP000318521"/>
    </source>
</evidence>
<feature type="transmembrane region" description="Helical" evidence="7">
    <location>
        <begin position="195"/>
        <end position="216"/>
    </location>
</feature>
<evidence type="ECO:0000259" key="8">
    <source>
        <dbReference type="Pfam" id="PF00892"/>
    </source>
</evidence>
<evidence type="ECO:0000256" key="1">
    <source>
        <dbReference type="ARBA" id="ARBA00004651"/>
    </source>
</evidence>
<keyword evidence="10" id="KW-1185">Reference proteome</keyword>
<evidence type="ECO:0000256" key="6">
    <source>
        <dbReference type="ARBA" id="ARBA00023136"/>
    </source>
</evidence>
<dbReference type="InterPro" id="IPR000620">
    <property type="entry name" value="EamA_dom"/>
</dbReference>
<dbReference type="AlphaFoldDB" id="A0A554A3R4"/>
<gene>
    <name evidence="9" type="ORF">FN960_01775</name>
</gene>
<organism evidence="9 10">
    <name type="scientific">Alkalicoccobacillus porphyridii</name>
    <dbReference type="NCBI Taxonomy" id="2597270"/>
    <lineage>
        <taxon>Bacteria</taxon>
        <taxon>Bacillati</taxon>
        <taxon>Bacillota</taxon>
        <taxon>Bacilli</taxon>
        <taxon>Bacillales</taxon>
        <taxon>Bacillaceae</taxon>
        <taxon>Alkalicoccobacillus</taxon>
    </lineage>
</organism>
<dbReference type="InterPro" id="IPR050638">
    <property type="entry name" value="AA-Vitamin_Transporters"/>
</dbReference>
<feature type="transmembrane region" description="Helical" evidence="7">
    <location>
        <begin position="12"/>
        <end position="32"/>
    </location>
</feature>
<evidence type="ECO:0000256" key="5">
    <source>
        <dbReference type="ARBA" id="ARBA00022989"/>
    </source>
</evidence>
<feature type="transmembrane region" description="Helical" evidence="7">
    <location>
        <begin position="163"/>
        <end position="183"/>
    </location>
</feature>
<feature type="transmembrane region" description="Helical" evidence="7">
    <location>
        <begin position="102"/>
        <end position="121"/>
    </location>
</feature>